<dbReference type="GO" id="GO:0016787">
    <property type="term" value="F:hydrolase activity"/>
    <property type="evidence" value="ECO:0007669"/>
    <property type="project" value="UniProtKB-KW"/>
</dbReference>
<comment type="caution">
    <text evidence="1">The sequence shown here is derived from an EMBL/GenBank/DDBJ whole genome shotgun (WGS) entry which is preliminary data.</text>
</comment>
<organism evidence="1 2">
    <name type="scientific">Vibrio genomosp. F6 str. FF-238</name>
    <dbReference type="NCBI Taxonomy" id="1191298"/>
    <lineage>
        <taxon>Bacteria</taxon>
        <taxon>Pseudomonadati</taxon>
        <taxon>Pseudomonadota</taxon>
        <taxon>Gammaproteobacteria</taxon>
        <taxon>Vibrionales</taxon>
        <taxon>Vibrionaceae</taxon>
        <taxon>Vibrio</taxon>
    </lineage>
</organism>
<accession>A0A1E5D357</accession>
<evidence type="ECO:0000313" key="2">
    <source>
        <dbReference type="Proteomes" id="UP000094165"/>
    </source>
</evidence>
<reference evidence="1 2" key="1">
    <citation type="journal article" date="2012" name="Science">
        <title>Ecological populations of bacteria act as socially cohesive units of antibiotic production and resistance.</title>
        <authorList>
            <person name="Cordero O.X."/>
            <person name="Wildschutte H."/>
            <person name="Kirkup B."/>
            <person name="Proehl S."/>
            <person name="Ngo L."/>
            <person name="Hussain F."/>
            <person name="Le Roux F."/>
            <person name="Mincer T."/>
            <person name="Polz M.F."/>
        </authorList>
    </citation>
    <scope>NUCLEOTIDE SEQUENCE [LARGE SCALE GENOMIC DNA]</scope>
    <source>
        <strain evidence="1 2">FF-238</strain>
    </source>
</reference>
<name>A0A1E5D357_9VIBR</name>
<keyword evidence="2" id="KW-1185">Reference proteome</keyword>
<dbReference type="PANTHER" id="PTHR38605">
    <property type="entry name" value="ATPASE-RELATED"/>
    <property type="match status" value="1"/>
</dbReference>
<evidence type="ECO:0000313" key="1">
    <source>
        <dbReference type="EMBL" id="OEE77980.1"/>
    </source>
</evidence>
<dbReference type="InterPro" id="IPR007413">
    <property type="entry name" value="YcjX-like"/>
</dbReference>
<gene>
    <name evidence="1" type="ORF">A130_13795</name>
</gene>
<dbReference type="Pfam" id="PF04317">
    <property type="entry name" value="DUF463"/>
    <property type="match status" value="1"/>
</dbReference>
<dbReference type="AlphaFoldDB" id="A0A1E5D357"/>
<dbReference type="PIRSF" id="PIRSF019381">
    <property type="entry name" value="YcjX"/>
    <property type="match status" value="1"/>
</dbReference>
<keyword evidence="1" id="KW-0378">Hydrolase</keyword>
<protein>
    <submittedName>
        <fullName evidence="1">Nucleoside triphosphate hydrolase</fullName>
    </submittedName>
</protein>
<sequence length="460" mass="52165">MKRLTQEMNDLIHRGMDSHLRIAVTGLSRAGKTAFITSMVNQLLHTSTHQNLPLLSAARDGRLIGAKRVPQTNMMIPRFAYDDAMESLHATPPAWPSPTRDVSEIRLALKYAPEKRSKKLLGKSATLHLDIVDYPGEWLLDLPLLDMNFEEWSQTQYEALKGRRKDLAQNWLTQLEVFSAQDEANEKQLAEISESYTSYLHACKDIGLHWVQPGRFVLPGELEGAPVLQFFPLQLSEEEQGKVSKTSQYAMLKARYEEYQQKVVKAFYKHHFSTFDRQIVLVDCLQPLNAGADSFHDMRHALEQLMKSFRYGRSNILKRLFSPRIDKILFAATKADHVTPEQHPNLVSLLQQMVHPAWQNAAFEHIDMSCMSIASVQATSTGFISSGQTNVPALQGTTVDGDPMTMFPGDVPKKLPNSAFWDTNGFEFTSFRPMESSSDEPCKHLRLDKALEYLIGDKLK</sequence>
<dbReference type="RefSeq" id="WP_017053928.1">
    <property type="nucleotide sequence ID" value="NZ_AJYW02000063.1"/>
</dbReference>
<dbReference type="EMBL" id="AJYW02000063">
    <property type="protein sequence ID" value="OEE77980.1"/>
    <property type="molecule type" value="Genomic_DNA"/>
</dbReference>
<dbReference type="PANTHER" id="PTHR38605:SF1">
    <property type="entry name" value="ATPASE"/>
    <property type="match status" value="1"/>
</dbReference>
<dbReference type="Proteomes" id="UP000094165">
    <property type="component" value="Unassembled WGS sequence"/>
</dbReference>
<proteinExistence type="predicted"/>